<keyword evidence="3" id="KW-1185">Reference proteome</keyword>
<dbReference type="EMBL" id="JAWDGP010007426">
    <property type="protein sequence ID" value="KAK3718935.1"/>
    <property type="molecule type" value="Genomic_DNA"/>
</dbReference>
<name>A0AAE0XWD9_9GAST</name>
<organism evidence="2 3">
    <name type="scientific">Elysia crispata</name>
    <name type="common">lettuce slug</name>
    <dbReference type="NCBI Taxonomy" id="231223"/>
    <lineage>
        <taxon>Eukaryota</taxon>
        <taxon>Metazoa</taxon>
        <taxon>Spiralia</taxon>
        <taxon>Lophotrochozoa</taxon>
        <taxon>Mollusca</taxon>
        <taxon>Gastropoda</taxon>
        <taxon>Heterobranchia</taxon>
        <taxon>Euthyneura</taxon>
        <taxon>Panpulmonata</taxon>
        <taxon>Sacoglossa</taxon>
        <taxon>Placobranchoidea</taxon>
        <taxon>Plakobranchidae</taxon>
        <taxon>Elysia</taxon>
    </lineage>
</organism>
<protein>
    <submittedName>
        <fullName evidence="2">Uncharacterized protein</fullName>
    </submittedName>
</protein>
<dbReference type="Proteomes" id="UP001283361">
    <property type="component" value="Unassembled WGS sequence"/>
</dbReference>
<sequence>MVKELTANEAYLAYGDSTASLGNRYVGATNENRLRPGAKTKMTGLRPTPHSLSGTLTGNPGSTNEWRIYRLKLPHWKEIFR</sequence>
<accession>A0AAE0XWD9</accession>
<feature type="region of interest" description="Disordered" evidence="1">
    <location>
        <begin position="35"/>
        <end position="59"/>
    </location>
</feature>
<feature type="compositionally biased region" description="Polar residues" evidence="1">
    <location>
        <begin position="50"/>
        <end position="59"/>
    </location>
</feature>
<comment type="caution">
    <text evidence="2">The sequence shown here is derived from an EMBL/GenBank/DDBJ whole genome shotgun (WGS) entry which is preliminary data.</text>
</comment>
<evidence type="ECO:0000256" key="1">
    <source>
        <dbReference type="SAM" id="MobiDB-lite"/>
    </source>
</evidence>
<dbReference type="AlphaFoldDB" id="A0AAE0XWD9"/>
<gene>
    <name evidence="2" type="ORF">RRG08_009449</name>
</gene>
<evidence type="ECO:0000313" key="2">
    <source>
        <dbReference type="EMBL" id="KAK3718935.1"/>
    </source>
</evidence>
<reference evidence="2" key="1">
    <citation type="journal article" date="2023" name="G3 (Bethesda)">
        <title>A reference genome for the long-term kleptoplast-retaining sea slug Elysia crispata morphotype clarki.</title>
        <authorList>
            <person name="Eastman K.E."/>
            <person name="Pendleton A.L."/>
            <person name="Shaikh M.A."/>
            <person name="Suttiyut T."/>
            <person name="Ogas R."/>
            <person name="Tomko P."/>
            <person name="Gavelis G."/>
            <person name="Widhalm J.R."/>
            <person name="Wisecaver J.H."/>
        </authorList>
    </citation>
    <scope>NUCLEOTIDE SEQUENCE</scope>
    <source>
        <strain evidence="2">ECLA1</strain>
    </source>
</reference>
<proteinExistence type="predicted"/>
<evidence type="ECO:0000313" key="3">
    <source>
        <dbReference type="Proteomes" id="UP001283361"/>
    </source>
</evidence>